<name>A0A1W6YF67_9BORD</name>
<dbReference type="OrthoDB" id="8677117at2"/>
<dbReference type="PIRSF" id="PIRSF017082">
    <property type="entry name" value="YflP"/>
    <property type="match status" value="1"/>
</dbReference>
<evidence type="ECO:0000313" key="2">
    <source>
        <dbReference type="EMBL" id="ARP79736.1"/>
    </source>
</evidence>
<evidence type="ECO:0000313" key="3">
    <source>
        <dbReference type="Proteomes" id="UP000194151"/>
    </source>
</evidence>
<dbReference type="CDD" id="cd07012">
    <property type="entry name" value="PBP2_Bug_TTT"/>
    <property type="match status" value="1"/>
</dbReference>
<dbReference type="InterPro" id="IPR042100">
    <property type="entry name" value="Bug_dom1"/>
</dbReference>
<accession>A0A1W6YF67</accession>
<organism evidence="2 3">
    <name type="scientific">Bordetella genomosp. 8</name>
    <dbReference type="NCBI Taxonomy" id="1416806"/>
    <lineage>
        <taxon>Bacteria</taxon>
        <taxon>Pseudomonadati</taxon>
        <taxon>Pseudomonadota</taxon>
        <taxon>Betaproteobacteria</taxon>
        <taxon>Burkholderiales</taxon>
        <taxon>Alcaligenaceae</taxon>
        <taxon>Bordetella</taxon>
    </lineage>
</organism>
<gene>
    <name evidence="2" type="ORF">CAL12_02110</name>
</gene>
<dbReference type="PANTHER" id="PTHR42928:SF5">
    <property type="entry name" value="BLR1237 PROTEIN"/>
    <property type="match status" value="1"/>
</dbReference>
<reference evidence="2 3" key="1">
    <citation type="submission" date="2017-05" db="EMBL/GenBank/DDBJ databases">
        <title>Complete and WGS of Bordetella genogroups.</title>
        <authorList>
            <person name="Spilker T."/>
            <person name="LiPuma J."/>
        </authorList>
    </citation>
    <scope>NUCLEOTIDE SEQUENCE [LARGE SCALE GENOMIC DNA]</scope>
    <source>
        <strain evidence="2 3">AU19157</strain>
    </source>
</reference>
<protein>
    <recommendedName>
        <fullName evidence="4">LacI family transcriptional regulator</fullName>
    </recommendedName>
</protein>
<dbReference type="InterPro" id="IPR005064">
    <property type="entry name" value="BUG"/>
</dbReference>
<keyword evidence="3" id="KW-1185">Reference proteome</keyword>
<evidence type="ECO:0008006" key="4">
    <source>
        <dbReference type="Google" id="ProtNLM"/>
    </source>
</evidence>
<dbReference type="SUPFAM" id="SSF53850">
    <property type="entry name" value="Periplasmic binding protein-like II"/>
    <property type="match status" value="1"/>
</dbReference>
<dbReference type="AlphaFoldDB" id="A0A1W6YF67"/>
<dbReference type="EMBL" id="CP021108">
    <property type="protein sequence ID" value="ARP79736.1"/>
    <property type="molecule type" value="Genomic_DNA"/>
</dbReference>
<dbReference type="RefSeq" id="WP_086062968.1">
    <property type="nucleotide sequence ID" value="NZ_CP021108.1"/>
</dbReference>
<proteinExistence type="inferred from homology"/>
<dbReference type="Proteomes" id="UP000194151">
    <property type="component" value="Chromosome"/>
</dbReference>
<dbReference type="Gene3D" id="3.40.190.10">
    <property type="entry name" value="Periplasmic binding protein-like II"/>
    <property type="match status" value="1"/>
</dbReference>
<comment type="similarity">
    <text evidence="1">Belongs to the UPF0065 (bug) family.</text>
</comment>
<dbReference type="STRING" id="1416806.CAL12_02110"/>
<dbReference type="PANTHER" id="PTHR42928">
    <property type="entry name" value="TRICARBOXYLATE-BINDING PROTEIN"/>
    <property type="match status" value="1"/>
</dbReference>
<dbReference type="KEGG" id="bgv:CAL12_02110"/>
<evidence type="ECO:0000256" key="1">
    <source>
        <dbReference type="ARBA" id="ARBA00006987"/>
    </source>
</evidence>
<sequence length="324" mass="33872">MSTQVNHGRRRLLGAAAIIPFAAIAQERYPSKPIRMVIPFAVGGATDVLGRELAQAMGATLRQSFVAENMGGGAGVPALNTVARAAPDGYTILFCASGNITSQPLLSKNRVDILTEVTPVAMVDSAPHVLVVSAKTPIKSVAELIAYAKANPGALNFASAGVGGLAHLGTELFARTAGIEVTHIPYKGAGQVMTDLAAGRVQAIFGTMPSFTAMIGSRSIRALGITAPSNASPLKGLPLISETVPGFTYSSWNALFAPARTPAPVIDRLYEAAGQALRDPGLARHFDEQGVDLVLKNGDQLAEIVRKETAVWDRIIKDAGIQLN</sequence>
<dbReference type="Gene3D" id="3.40.190.150">
    <property type="entry name" value="Bordetella uptake gene, domain 1"/>
    <property type="match status" value="1"/>
</dbReference>
<dbReference type="Pfam" id="PF03401">
    <property type="entry name" value="TctC"/>
    <property type="match status" value="1"/>
</dbReference>